<keyword evidence="1" id="KW-0472">Membrane</keyword>
<reference evidence="2 3" key="1">
    <citation type="journal article" date="2011" name="Stand. Genomic Sci.">
        <title>Complete genome sequence of Haliscomenobacter hydrossis type strain (O).</title>
        <authorList>
            <consortium name="US DOE Joint Genome Institute (JGI-PGF)"/>
            <person name="Daligault H."/>
            <person name="Lapidus A."/>
            <person name="Zeytun A."/>
            <person name="Nolan M."/>
            <person name="Lucas S."/>
            <person name="Del Rio T.G."/>
            <person name="Tice H."/>
            <person name="Cheng J.F."/>
            <person name="Tapia R."/>
            <person name="Han C."/>
            <person name="Goodwin L."/>
            <person name="Pitluck S."/>
            <person name="Liolios K."/>
            <person name="Pagani I."/>
            <person name="Ivanova N."/>
            <person name="Huntemann M."/>
            <person name="Mavromatis K."/>
            <person name="Mikhailova N."/>
            <person name="Pati A."/>
            <person name="Chen A."/>
            <person name="Palaniappan K."/>
            <person name="Land M."/>
            <person name="Hauser L."/>
            <person name="Brambilla E.M."/>
            <person name="Rohde M."/>
            <person name="Verbarg S."/>
            <person name="Goker M."/>
            <person name="Bristow J."/>
            <person name="Eisen J.A."/>
            <person name="Markowitz V."/>
            <person name="Hugenholtz P."/>
            <person name="Kyrpides N.C."/>
            <person name="Klenk H.P."/>
            <person name="Woyke T."/>
        </authorList>
    </citation>
    <scope>NUCLEOTIDE SEQUENCE [LARGE SCALE GENOMIC DNA]</scope>
    <source>
        <strain evidence="3">ATCC 27775 / DSM 1100 / LMG 10767 / O</strain>
    </source>
</reference>
<evidence type="ECO:0000313" key="2">
    <source>
        <dbReference type="EMBL" id="AEE54045.1"/>
    </source>
</evidence>
<proteinExistence type="predicted"/>
<dbReference type="STRING" id="760192.Halhy_6225"/>
<accession>F4L4Y3</accession>
<protein>
    <submittedName>
        <fullName evidence="2">Uncharacterized protein</fullName>
    </submittedName>
</protein>
<sequence length="192" mass="21919">MLYVSFIKQGVLNQFRQTLRPFGAWLLVLLIFTQWVGGHVFINVVYTARIESIMNEKESAIAQKLKAEIGVTAHITIQKKEDLNVIQGMGYGAPFLFSEEENGETSYYTVDPKSPHGIRQEYKVDQQPNQEDRSAPKTFTERFFSDFCFEEHALLEVNPLHFDYTKTAQPLTFEDLIDLSNLSTPKPPPQGA</sequence>
<feature type="transmembrane region" description="Helical" evidence="1">
    <location>
        <begin position="22"/>
        <end position="46"/>
    </location>
</feature>
<reference key="2">
    <citation type="submission" date="2011-04" db="EMBL/GenBank/DDBJ databases">
        <title>Complete sequence of chromosome of Haliscomenobacter hydrossis DSM 1100.</title>
        <authorList>
            <consortium name="US DOE Joint Genome Institute (JGI-PGF)"/>
            <person name="Lucas S."/>
            <person name="Han J."/>
            <person name="Lapidus A."/>
            <person name="Bruce D."/>
            <person name="Goodwin L."/>
            <person name="Pitluck S."/>
            <person name="Peters L."/>
            <person name="Kyrpides N."/>
            <person name="Mavromatis K."/>
            <person name="Ivanova N."/>
            <person name="Ovchinnikova G."/>
            <person name="Pagani I."/>
            <person name="Daligault H."/>
            <person name="Detter J.C."/>
            <person name="Han C."/>
            <person name="Land M."/>
            <person name="Hauser L."/>
            <person name="Markowitz V."/>
            <person name="Cheng J.-F."/>
            <person name="Hugenholtz P."/>
            <person name="Woyke T."/>
            <person name="Wu D."/>
            <person name="Verbarg S."/>
            <person name="Frueling A."/>
            <person name="Brambilla E."/>
            <person name="Klenk H.-P."/>
            <person name="Eisen J.A."/>
        </authorList>
    </citation>
    <scope>NUCLEOTIDE SEQUENCE</scope>
    <source>
        <strain>DSM 1100</strain>
    </source>
</reference>
<dbReference type="HOGENOM" id="CLU_1413404_0_0_10"/>
<dbReference type="Proteomes" id="UP000008461">
    <property type="component" value="Chromosome"/>
</dbReference>
<keyword evidence="3" id="KW-1185">Reference proteome</keyword>
<evidence type="ECO:0000313" key="3">
    <source>
        <dbReference type="Proteomes" id="UP000008461"/>
    </source>
</evidence>
<keyword evidence="1" id="KW-0812">Transmembrane</keyword>
<dbReference type="AlphaFoldDB" id="F4L4Y3"/>
<dbReference type="EMBL" id="CP002691">
    <property type="protein sequence ID" value="AEE54045.1"/>
    <property type="molecule type" value="Genomic_DNA"/>
</dbReference>
<dbReference type="KEGG" id="hhy:Halhy_6225"/>
<keyword evidence="1" id="KW-1133">Transmembrane helix</keyword>
<organism evidence="2 3">
    <name type="scientific">Haliscomenobacter hydrossis (strain ATCC 27775 / DSM 1100 / LMG 10767 / O)</name>
    <dbReference type="NCBI Taxonomy" id="760192"/>
    <lineage>
        <taxon>Bacteria</taxon>
        <taxon>Pseudomonadati</taxon>
        <taxon>Bacteroidota</taxon>
        <taxon>Saprospiria</taxon>
        <taxon>Saprospirales</taxon>
        <taxon>Haliscomenobacteraceae</taxon>
        <taxon>Haliscomenobacter</taxon>
    </lineage>
</organism>
<name>F4L4Y3_HALH1</name>
<gene>
    <name evidence="2" type="ordered locus">Halhy_6225</name>
</gene>
<evidence type="ECO:0000256" key="1">
    <source>
        <dbReference type="SAM" id="Phobius"/>
    </source>
</evidence>